<sequence>MKTVIAIVRPFVAERILEALQLAPVEMCTVREVKGFGRQKNYLEEYRGGDYALAFIPKVQITIWVEDFRTEEIVRLIITHARTGRMGDGKIFILPADMRGLEVHEVAERRSSQDEELPEDGPLRLLAF</sequence>
<keyword evidence="3" id="KW-1185">Reference proteome</keyword>
<dbReference type="RefSeq" id="WP_095415963.1">
    <property type="nucleotide sequence ID" value="NZ_CP018477.1"/>
</dbReference>
<accession>A0A286RJF7</accession>
<dbReference type="GO" id="GO:0005829">
    <property type="term" value="C:cytosol"/>
    <property type="evidence" value="ECO:0007669"/>
    <property type="project" value="TreeGrafter"/>
</dbReference>
<dbReference type="InterPro" id="IPR002187">
    <property type="entry name" value="N-reg_PII"/>
</dbReference>
<dbReference type="InterPro" id="IPR011322">
    <property type="entry name" value="N-reg_PII-like_a/b"/>
</dbReference>
<dbReference type="GO" id="GO:0030234">
    <property type="term" value="F:enzyme regulator activity"/>
    <property type="evidence" value="ECO:0007669"/>
    <property type="project" value="InterPro"/>
</dbReference>
<keyword evidence="1" id="KW-0597">Phosphoprotein</keyword>
<evidence type="ECO:0000313" key="3">
    <source>
        <dbReference type="Proteomes" id="UP000215086"/>
    </source>
</evidence>
<dbReference type="AlphaFoldDB" id="A0A286RJF7"/>
<dbReference type="EMBL" id="CP018477">
    <property type="protein sequence ID" value="ASV76097.1"/>
    <property type="molecule type" value="Genomic_DNA"/>
</dbReference>
<proteinExistence type="predicted"/>
<dbReference type="SUPFAM" id="SSF54913">
    <property type="entry name" value="GlnB-like"/>
    <property type="match status" value="1"/>
</dbReference>
<dbReference type="SMART" id="SM00938">
    <property type="entry name" value="P-II"/>
    <property type="match status" value="1"/>
</dbReference>
<organism evidence="2 3">
    <name type="scientific">Thermogutta terrifontis</name>
    <dbReference type="NCBI Taxonomy" id="1331910"/>
    <lineage>
        <taxon>Bacteria</taxon>
        <taxon>Pseudomonadati</taxon>
        <taxon>Planctomycetota</taxon>
        <taxon>Planctomycetia</taxon>
        <taxon>Pirellulales</taxon>
        <taxon>Thermoguttaceae</taxon>
        <taxon>Thermogutta</taxon>
    </lineage>
</organism>
<dbReference type="InterPro" id="IPR015867">
    <property type="entry name" value="N-reg_PII/ATP_PRibTrfase_C"/>
</dbReference>
<dbReference type="PRINTS" id="PR00340">
    <property type="entry name" value="PIIGLNB"/>
</dbReference>
<dbReference type="Gene3D" id="3.30.70.120">
    <property type="match status" value="1"/>
</dbReference>
<feature type="modified residue" description="O-UMP-tyrosine" evidence="1">
    <location>
        <position position="51"/>
    </location>
</feature>
<dbReference type="GO" id="GO:0006808">
    <property type="term" value="P:regulation of nitrogen utilization"/>
    <property type="evidence" value="ECO:0007669"/>
    <property type="project" value="InterPro"/>
</dbReference>
<dbReference type="PANTHER" id="PTHR30115:SF11">
    <property type="entry name" value="NITROGEN REGULATORY PROTEIN P-II HOMOLOG"/>
    <property type="match status" value="1"/>
</dbReference>
<evidence type="ECO:0000313" key="2">
    <source>
        <dbReference type="EMBL" id="ASV76097.1"/>
    </source>
</evidence>
<evidence type="ECO:0000256" key="1">
    <source>
        <dbReference type="PIRSR" id="PIRSR602187-50"/>
    </source>
</evidence>
<protein>
    <submittedName>
        <fullName evidence="2">Nitrogen regulatory protein P-II</fullName>
    </submittedName>
</protein>
<dbReference type="GO" id="GO:0005524">
    <property type="term" value="F:ATP binding"/>
    <property type="evidence" value="ECO:0007669"/>
    <property type="project" value="TreeGrafter"/>
</dbReference>
<dbReference type="Pfam" id="PF00543">
    <property type="entry name" value="P-II"/>
    <property type="match status" value="1"/>
</dbReference>
<dbReference type="KEGG" id="ttf:THTE_3495"/>
<dbReference type="PANTHER" id="PTHR30115">
    <property type="entry name" value="NITROGEN REGULATORY PROTEIN P-II"/>
    <property type="match status" value="1"/>
</dbReference>
<gene>
    <name evidence="2" type="ORF">THTE_3495</name>
</gene>
<name>A0A286RJF7_9BACT</name>
<reference evidence="2 3" key="1">
    <citation type="journal article" name="Front. Microbiol.">
        <title>Sugar Metabolism of the First Thermophilic Planctomycete Thermogutta terrifontis: Comparative Genomic and Transcriptomic Approaches.</title>
        <authorList>
            <person name="Elcheninov A.G."/>
            <person name="Menzel P."/>
            <person name="Gudbergsdottir S.R."/>
            <person name="Slesarev A.I."/>
            <person name="Kadnikov V.V."/>
            <person name="Krogh A."/>
            <person name="Bonch-Osmolovskaya E.A."/>
            <person name="Peng X."/>
            <person name="Kublanov I.V."/>
        </authorList>
    </citation>
    <scope>NUCLEOTIDE SEQUENCE [LARGE SCALE GENOMIC DNA]</scope>
    <source>
        <strain evidence="2 3">R1</strain>
    </source>
</reference>
<dbReference type="OrthoDB" id="9802729at2"/>
<dbReference type="Proteomes" id="UP000215086">
    <property type="component" value="Chromosome"/>
</dbReference>
<dbReference type="PROSITE" id="PS51343">
    <property type="entry name" value="PII_GLNB_DOM"/>
    <property type="match status" value="1"/>
</dbReference>